<accession>A0A0C2ZX09</accession>
<name>A0A0C2ZX09_9AGAM</name>
<dbReference type="HOGENOM" id="CLU_1993934_0_0_1"/>
<evidence type="ECO:0000313" key="2">
    <source>
        <dbReference type="EMBL" id="KIM57002.1"/>
    </source>
</evidence>
<dbReference type="EMBL" id="KN822107">
    <property type="protein sequence ID" value="KIM57002.1"/>
    <property type="molecule type" value="Genomic_DNA"/>
</dbReference>
<dbReference type="InParanoid" id="A0A0C2ZX09"/>
<organism evidence="2 3">
    <name type="scientific">Scleroderma citrinum Foug A</name>
    <dbReference type="NCBI Taxonomy" id="1036808"/>
    <lineage>
        <taxon>Eukaryota</taxon>
        <taxon>Fungi</taxon>
        <taxon>Dikarya</taxon>
        <taxon>Basidiomycota</taxon>
        <taxon>Agaricomycotina</taxon>
        <taxon>Agaricomycetes</taxon>
        <taxon>Agaricomycetidae</taxon>
        <taxon>Boletales</taxon>
        <taxon>Sclerodermatineae</taxon>
        <taxon>Sclerodermataceae</taxon>
        <taxon>Scleroderma</taxon>
    </lineage>
</organism>
<dbReference type="AlphaFoldDB" id="A0A0C2ZX09"/>
<dbReference type="Proteomes" id="UP000053989">
    <property type="component" value="Unassembled WGS sequence"/>
</dbReference>
<feature type="compositionally biased region" description="Basic and acidic residues" evidence="1">
    <location>
        <begin position="116"/>
        <end position="125"/>
    </location>
</feature>
<sequence>MRIPIKITTTYKNRGMTVHTVGVARRMSPGYTIRNKPWQRRTMKWQASSSPPPHSIIHFGLLFFCSSIRHSSHICWFLGCIGCRRAGDHFHRIATRADRSSDIVHPSLSPPNDLSKLTEHDNADP</sequence>
<evidence type="ECO:0000256" key="1">
    <source>
        <dbReference type="SAM" id="MobiDB-lite"/>
    </source>
</evidence>
<feature type="region of interest" description="Disordered" evidence="1">
    <location>
        <begin position="98"/>
        <end position="125"/>
    </location>
</feature>
<evidence type="ECO:0000313" key="3">
    <source>
        <dbReference type="Proteomes" id="UP000053989"/>
    </source>
</evidence>
<gene>
    <name evidence="2" type="ORF">SCLCIDRAFT_193335</name>
</gene>
<keyword evidence="3" id="KW-1185">Reference proteome</keyword>
<reference evidence="3" key="2">
    <citation type="submission" date="2015-01" db="EMBL/GenBank/DDBJ databases">
        <title>Evolutionary Origins and Diversification of the Mycorrhizal Mutualists.</title>
        <authorList>
            <consortium name="DOE Joint Genome Institute"/>
            <consortium name="Mycorrhizal Genomics Consortium"/>
            <person name="Kohler A."/>
            <person name="Kuo A."/>
            <person name="Nagy L.G."/>
            <person name="Floudas D."/>
            <person name="Copeland A."/>
            <person name="Barry K.W."/>
            <person name="Cichocki N."/>
            <person name="Veneault-Fourrey C."/>
            <person name="LaButti K."/>
            <person name="Lindquist E.A."/>
            <person name="Lipzen A."/>
            <person name="Lundell T."/>
            <person name="Morin E."/>
            <person name="Murat C."/>
            <person name="Riley R."/>
            <person name="Ohm R."/>
            <person name="Sun H."/>
            <person name="Tunlid A."/>
            <person name="Henrissat B."/>
            <person name="Grigoriev I.V."/>
            <person name="Hibbett D.S."/>
            <person name="Martin F."/>
        </authorList>
    </citation>
    <scope>NUCLEOTIDE SEQUENCE [LARGE SCALE GENOMIC DNA]</scope>
    <source>
        <strain evidence="3">Foug A</strain>
    </source>
</reference>
<reference evidence="2 3" key="1">
    <citation type="submission" date="2014-04" db="EMBL/GenBank/DDBJ databases">
        <authorList>
            <consortium name="DOE Joint Genome Institute"/>
            <person name="Kuo A."/>
            <person name="Kohler A."/>
            <person name="Nagy L.G."/>
            <person name="Floudas D."/>
            <person name="Copeland A."/>
            <person name="Barry K.W."/>
            <person name="Cichocki N."/>
            <person name="Veneault-Fourrey C."/>
            <person name="LaButti K."/>
            <person name="Lindquist E.A."/>
            <person name="Lipzen A."/>
            <person name="Lundell T."/>
            <person name="Morin E."/>
            <person name="Murat C."/>
            <person name="Sun H."/>
            <person name="Tunlid A."/>
            <person name="Henrissat B."/>
            <person name="Grigoriev I.V."/>
            <person name="Hibbett D.S."/>
            <person name="Martin F."/>
            <person name="Nordberg H.P."/>
            <person name="Cantor M.N."/>
            <person name="Hua S.X."/>
        </authorList>
    </citation>
    <scope>NUCLEOTIDE SEQUENCE [LARGE SCALE GENOMIC DNA]</scope>
    <source>
        <strain evidence="2 3">Foug A</strain>
    </source>
</reference>
<protein>
    <submittedName>
        <fullName evidence="2">Uncharacterized protein</fullName>
    </submittedName>
</protein>
<proteinExistence type="predicted"/>